<proteinExistence type="predicted"/>
<gene>
    <name evidence="2" type="ORF">PR001_g21014</name>
</gene>
<evidence type="ECO:0000313" key="2">
    <source>
        <dbReference type="EMBL" id="KAE8992198.1"/>
    </source>
</evidence>
<dbReference type="Proteomes" id="UP000429607">
    <property type="component" value="Unassembled WGS sequence"/>
</dbReference>
<feature type="region of interest" description="Disordered" evidence="1">
    <location>
        <begin position="47"/>
        <end position="78"/>
    </location>
</feature>
<evidence type="ECO:0000256" key="1">
    <source>
        <dbReference type="SAM" id="MobiDB-lite"/>
    </source>
</evidence>
<reference evidence="2 3" key="1">
    <citation type="submission" date="2018-09" db="EMBL/GenBank/DDBJ databases">
        <title>Genomic investigation of the strawberry pathogen Phytophthora fragariae indicates pathogenicity is determined by transcriptional variation in three key races.</title>
        <authorList>
            <person name="Adams T.M."/>
            <person name="Armitage A.D."/>
            <person name="Sobczyk M.K."/>
            <person name="Bates H.J."/>
            <person name="Dunwell J.M."/>
            <person name="Nellist C.F."/>
            <person name="Harrison R.J."/>
        </authorList>
    </citation>
    <scope>NUCLEOTIDE SEQUENCE [LARGE SCALE GENOMIC DNA]</scope>
    <source>
        <strain evidence="2 3">SCRP249</strain>
    </source>
</reference>
<dbReference type="EMBL" id="QXFV01002142">
    <property type="protein sequence ID" value="KAE8992198.1"/>
    <property type="molecule type" value="Genomic_DNA"/>
</dbReference>
<name>A0A6A3JFD7_9STRA</name>
<dbReference type="AlphaFoldDB" id="A0A6A3JFD7"/>
<comment type="caution">
    <text evidence="2">The sequence shown here is derived from an EMBL/GenBank/DDBJ whole genome shotgun (WGS) entry which is preliminary data.</text>
</comment>
<organism evidence="2 3">
    <name type="scientific">Phytophthora rubi</name>
    <dbReference type="NCBI Taxonomy" id="129364"/>
    <lineage>
        <taxon>Eukaryota</taxon>
        <taxon>Sar</taxon>
        <taxon>Stramenopiles</taxon>
        <taxon>Oomycota</taxon>
        <taxon>Peronosporomycetes</taxon>
        <taxon>Peronosporales</taxon>
        <taxon>Peronosporaceae</taxon>
        <taxon>Phytophthora</taxon>
    </lineage>
</organism>
<evidence type="ECO:0000313" key="3">
    <source>
        <dbReference type="Proteomes" id="UP000429607"/>
    </source>
</evidence>
<protein>
    <submittedName>
        <fullName evidence="2">Uncharacterized protein</fullName>
    </submittedName>
</protein>
<sequence>MTCIIDYRSKVRTLVLPDQAPESPAAEQKQGVGARFATTRSIGVGSAYNSAASDAGDESAGDTEDKKTDTQSQETSKK</sequence>
<accession>A0A6A3JFD7</accession>
<feature type="compositionally biased region" description="Basic and acidic residues" evidence="1">
    <location>
        <begin position="63"/>
        <end position="78"/>
    </location>
</feature>